<dbReference type="AlphaFoldDB" id="A0A8X9AE18"/>
<evidence type="ECO:0000313" key="3">
    <source>
        <dbReference type="Proteomes" id="UP000298416"/>
    </source>
</evidence>
<keyword evidence="3" id="KW-1185">Reference proteome</keyword>
<feature type="region of interest" description="Disordered" evidence="1">
    <location>
        <begin position="46"/>
        <end position="68"/>
    </location>
</feature>
<accession>A0A8X9AE18</accession>
<dbReference type="Proteomes" id="UP000298416">
    <property type="component" value="Unassembled WGS sequence"/>
</dbReference>
<proteinExistence type="predicted"/>
<sequence>MKTEETTAEAKKIEPKNDVAEVKGVVAEELVEAEAKPQTEAVKMACGGKGWPRDPSTHGCDTSGILKG</sequence>
<reference evidence="2" key="1">
    <citation type="submission" date="2018-01" db="EMBL/GenBank/DDBJ databases">
        <authorList>
            <person name="Mao J.F."/>
        </authorList>
    </citation>
    <scope>NUCLEOTIDE SEQUENCE</scope>
    <source>
        <strain evidence="2">Huo1</strain>
        <tissue evidence="2">Leaf</tissue>
    </source>
</reference>
<evidence type="ECO:0000256" key="1">
    <source>
        <dbReference type="SAM" id="MobiDB-lite"/>
    </source>
</evidence>
<organism evidence="2">
    <name type="scientific">Salvia splendens</name>
    <name type="common">Scarlet sage</name>
    <dbReference type="NCBI Taxonomy" id="180675"/>
    <lineage>
        <taxon>Eukaryota</taxon>
        <taxon>Viridiplantae</taxon>
        <taxon>Streptophyta</taxon>
        <taxon>Embryophyta</taxon>
        <taxon>Tracheophyta</taxon>
        <taxon>Spermatophyta</taxon>
        <taxon>Magnoliopsida</taxon>
        <taxon>eudicotyledons</taxon>
        <taxon>Gunneridae</taxon>
        <taxon>Pentapetalae</taxon>
        <taxon>asterids</taxon>
        <taxon>lamiids</taxon>
        <taxon>Lamiales</taxon>
        <taxon>Lamiaceae</taxon>
        <taxon>Nepetoideae</taxon>
        <taxon>Mentheae</taxon>
        <taxon>Salviinae</taxon>
        <taxon>Salvia</taxon>
        <taxon>Salvia subgen. Calosphace</taxon>
        <taxon>core Calosphace</taxon>
    </lineage>
</organism>
<gene>
    <name evidence="2" type="ORF">SASPL_101871</name>
</gene>
<dbReference type="EMBL" id="PNBA02000001">
    <property type="protein sequence ID" value="KAG6436964.1"/>
    <property type="molecule type" value="Genomic_DNA"/>
</dbReference>
<evidence type="ECO:0000313" key="2">
    <source>
        <dbReference type="EMBL" id="KAG6436964.1"/>
    </source>
</evidence>
<protein>
    <submittedName>
        <fullName evidence="2">Uncharacterized protein</fullName>
    </submittedName>
</protein>
<name>A0A8X9AE18_SALSN</name>
<comment type="caution">
    <text evidence="2">The sequence shown here is derived from an EMBL/GenBank/DDBJ whole genome shotgun (WGS) entry which is preliminary data.</text>
</comment>
<reference evidence="2" key="2">
    <citation type="submission" date="2020-08" db="EMBL/GenBank/DDBJ databases">
        <title>Plant Genome Project.</title>
        <authorList>
            <person name="Zhang R.-G."/>
        </authorList>
    </citation>
    <scope>NUCLEOTIDE SEQUENCE</scope>
    <source>
        <strain evidence="2">Huo1</strain>
        <tissue evidence="2">Leaf</tissue>
    </source>
</reference>